<dbReference type="FunFam" id="2.70.150.10:FF:000020">
    <property type="entry name" value="Copper-exporting P-type ATPase A"/>
    <property type="match status" value="1"/>
</dbReference>
<dbReference type="SUPFAM" id="SSF55008">
    <property type="entry name" value="HMA, heavy metal-associated domain"/>
    <property type="match status" value="2"/>
</dbReference>
<evidence type="ECO:0000256" key="5">
    <source>
        <dbReference type="ARBA" id="ARBA00022475"/>
    </source>
</evidence>
<dbReference type="PRINTS" id="PR00119">
    <property type="entry name" value="CATATPASE"/>
</dbReference>
<feature type="domain" description="HMA" evidence="15">
    <location>
        <begin position="1"/>
        <end position="57"/>
    </location>
</feature>
<evidence type="ECO:0000256" key="3">
    <source>
        <dbReference type="ARBA" id="ARBA00012517"/>
    </source>
</evidence>
<dbReference type="SFLD" id="SFLDF00027">
    <property type="entry name" value="p-type_atpase"/>
    <property type="match status" value="1"/>
</dbReference>
<proteinExistence type="inferred from homology"/>
<dbReference type="PROSITE" id="PS00154">
    <property type="entry name" value="ATPASE_E1_E2"/>
    <property type="match status" value="1"/>
</dbReference>
<dbReference type="PANTHER" id="PTHR43520">
    <property type="entry name" value="ATP7, ISOFORM B"/>
    <property type="match status" value="1"/>
</dbReference>
<keyword evidence="10" id="KW-1278">Translocase</keyword>
<dbReference type="InterPro" id="IPR044492">
    <property type="entry name" value="P_typ_ATPase_HD_dom"/>
</dbReference>
<dbReference type="Gene3D" id="2.70.150.10">
    <property type="entry name" value="Calcium-transporting ATPase, cytoplasmic transduction domain A"/>
    <property type="match status" value="1"/>
</dbReference>
<dbReference type="InterPro" id="IPR036412">
    <property type="entry name" value="HAD-like_sf"/>
</dbReference>
<keyword evidence="7 14" id="KW-0479">Metal-binding</keyword>
<dbReference type="NCBIfam" id="TIGR01511">
    <property type="entry name" value="ATPase-IB1_Cu"/>
    <property type="match status" value="1"/>
</dbReference>
<dbReference type="Pfam" id="PF00403">
    <property type="entry name" value="HMA"/>
    <property type="match status" value="2"/>
</dbReference>
<dbReference type="InterPro" id="IPR017969">
    <property type="entry name" value="Heavy-metal-associated_CS"/>
</dbReference>
<dbReference type="GO" id="GO:0005524">
    <property type="term" value="F:ATP binding"/>
    <property type="evidence" value="ECO:0007669"/>
    <property type="project" value="UniProtKB-UniRule"/>
</dbReference>
<dbReference type="GO" id="GO:0055070">
    <property type="term" value="P:copper ion homeostasis"/>
    <property type="evidence" value="ECO:0007669"/>
    <property type="project" value="TreeGrafter"/>
</dbReference>
<sequence>MSCAACAVRLEKVLNRLPGVQAEVNFATAKARLGTGPEAAPAADILAAIRKAGFDVAPDTLALSLGGMSCAACAARIEKVLNRLPGVEASVNFAAETARVSYTPGLADPAAIVAAVVRAGFSATPIAGRDREADKARKAAALKAEARWFLISALLTLPFLAQMVWMFAGDAGAHHDELLPRWLQCLLATPVQFWIGRRFYTGAWSSLRGGGANMDVLVALGTSVAYFFSLAVVVLGRHDLHVYFEASASIITLVLLGKLLEARAKAGTSAAIEALLRLQPATARIERDGQWLEVPVEQVVAGMVFMLRPGDAVPVDGEVLEGESSADEAMLTGESVPVAKHPGEKVFAATVNGDGVLRCRATGVGAETLLAGIVRLVEQAQGGKPAVQRLADRIAAVFVPVVVGIAVLTFGAWWWLGGELAPALVNGVAVLVIACPCALGLATPTAVMVGTGQGARAGILVRNAEALELAEKIAVLVVDKTGTLTEGHPAVLEVRTAAGVERDTLLRLAASLEQTSHHPLARAVVDIASAGGQALPAAAAVRAVAGRGVSGSVEGRAVLVGSPEFLVEEGVAVPPELLEPLLASGLTPVAVAADGAVLGVLGIADPLRPTSKAAVARLKALGVRVVMLTGDHPAAAARIAAEAGIDEFRARVMPEGKAAAVEALRREGRVAMVGDGINDAPALAAADVSFAIGAGSDVAIEAADLTLVRNDLASVADAISLSRATLGKIRQNLFFAFIYNILGIPAAALGLLNPVIAGAAMAMSSVSVVSNSLLLRRWRAGRD</sequence>
<feature type="transmembrane region" description="Helical" evidence="14">
    <location>
        <begin position="428"/>
        <end position="449"/>
    </location>
</feature>
<dbReference type="Pfam" id="PF00702">
    <property type="entry name" value="Hydrolase"/>
    <property type="match status" value="1"/>
</dbReference>
<evidence type="ECO:0000256" key="9">
    <source>
        <dbReference type="ARBA" id="ARBA00022840"/>
    </source>
</evidence>
<dbReference type="SUPFAM" id="SSF81665">
    <property type="entry name" value="Calcium ATPase, transmembrane domain M"/>
    <property type="match status" value="1"/>
</dbReference>
<reference evidence="16 17" key="1">
    <citation type="submission" date="2020-04" db="EMBL/GenBank/DDBJ databases">
        <title>Zoogloea sp. G-4-1-14 isolated from soil.</title>
        <authorList>
            <person name="Dahal R.H."/>
        </authorList>
    </citation>
    <scope>NUCLEOTIDE SEQUENCE [LARGE SCALE GENOMIC DNA]</scope>
    <source>
        <strain evidence="16 17">G-4-1-14</strain>
    </source>
</reference>
<feature type="transmembrane region" description="Helical" evidence="14">
    <location>
        <begin position="755"/>
        <end position="775"/>
    </location>
</feature>
<dbReference type="FunFam" id="3.30.70.100:FF:000005">
    <property type="entry name" value="Copper-exporting P-type ATPase A"/>
    <property type="match status" value="1"/>
</dbReference>
<evidence type="ECO:0000313" key="17">
    <source>
        <dbReference type="Proteomes" id="UP000580043"/>
    </source>
</evidence>
<keyword evidence="5 14" id="KW-1003">Cell membrane</keyword>
<dbReference type="InterPro" id="IPR023298">
    <property type="entry name" value="ATPase_P-typ_TM_dom_sf"/>
</dbReference>
<evidence type="ECO:0000256" key="8">
    <source>
        <dbReference type="ARBA" id="ARBA00022741"/>
    </source>
</evidence>
<keyword evidence="11 14" id="KW-1133">Transmembrane helix</keyword>
<dbReference type="SUPFAM" id="SSF81653">
    <property type="entry name" value="Calcium ATPase, transduction domain A"/>
    <property type="match status" value="1"/>
</dbReference>
<accession>A0A848G9N4</accession>
<dbReference type="NCBIfam" id="TIGR01494">
    <property type="entry name" value="ATPase_P-type"/>
    <property type="match status" value="1"/>
</dbReference>
<dbReference type="InterPro" id="IPR023299">
    <property type="entry name" value="ATPase_P-typ_cyto_dom_N"/>
</dbReference>
<evidence type="ECO:0000256" key="2">
    <source>
        <dbReference type="ARBA" id="ARBA00006024"/>
    </source>
</evidence>
<dbReference type="InterPro" id="IPR008250">
    <property type="entry name" value="ATPase_P-typ_transduc_dom_A_sf"/>
</dbReference>
<dbReference type="InterPro" id="IPR006121">
    <property type="entry name" value="HMA_dom"/>
</dbReference>
<keyword evidence="4" id="KW-0813">Transport</keyword>
<dbReference type="InterPro" id="IPR027256">
    <property type="entry name" value="P-typ_ATPase_IB"/>
</dbReference>
<evidence type="ECO:0000256" key="11">
    <source>
        <dbReference type="ARBA" id="ARBA00022989"/>
    </source>
</evidence>
<evidence type="ECO:0000256" key="12">
    <source>
        <dbReference type="ARBA" id="ARBA00023065"/>
    </source>
</evidence>
<feature type="transmembrane region" description="Helical" evidence="14">
    <location>
        <begin position="148"/>
        <end position="167"/>
    </location>
</feature>
<dbReference type="NCBIfam" id="TIGR01525">
    <property type="entry name" value="ATPase-IB_hvy"/>
    <property type="match status" value="1"/>
</dbReference>
<protein>
    <recommendedName>
        <fullName evidence="3">P-type Cu(+) transporter</fullName>
        <ecNumber evidence="3">7.2.2.8</ecNumber>
    </recommendedName>
</protein>
<evidence type="ECO:0000256" key="6">
    <source>
        <dbReference type="ARBA" id="ARBA00022692"/>
    </source>
</evidence>
<dbReference type="GO" id="GO:0140581">
    <property type="term" value="F:P-type monovalent copper transporter activity"/>
    <property type="evidence" value="ECO:0007669"/>
    <property type="project" value="UniProtKB-EC"/>
</dbReference>
<evidence type="ECO:0000256" key="7">
    <source>
        <dbReference type="ARBA" id="ARBA00022723"/>
    </source>
</evidence>
<dbReference type="InterPro" id="IPR059000">
    <property type="entry name" value="ATPase_P-type_domA"/>
</dbReference>
<keyword evidence="8 14" id="KW-0547">Nucleotide-binding</keyword>
<feature type="transmembrane region" description="Helical" evidence="14">
    <location>
        <begin position="732"/>
        <end position="749"/>
    </location>
</feature>
<comment type="subcellular location">
    <subcellularLocation>
        <location evidence="1">Cell membrane</location>
        <topology evidence="1">Multi-pass membrane protein</topology>
    </subcellularLocation>
</comment>
<dbReference type="GO" id="GO:0060003">
    <property type="term" value="P:copper ion export"/>
    <property type="evidence" value="ECO:0007669"/>
    <property type="project" value="UniProtKB-ARBA"/>
</dbReference>
<dbReference type="GO" id="GO:0005507">
    <property type="term" value="F:copper ion binding"/>
    <property type="evidence" value="ECO:0007669"/>
    <property type="project" value="TreeGrafter"/>
</dbReference>
<dbReference type="PROSITE" id="PS01047">
    <property type="entry name" value="HMA_1"/>
    <property type="match status" value="1"/>
</dbReference>
<keyword evidence="9 14" id="KW-0067">ATP-binding</keyword>
<dbReference type="SUPFAM" id="SSF56784">
    <property type="entry name" value="HAD-like"/>
    <property type="match status" value="1"/>
</dbReference>
<dbReference type="Gene3D" id="3.30.70.100">
    <property type="match status" value="2"/>
</dbReference>
<dbReference type="InterPro" id="IPR018303">
    <property type="entry name" value="ATPase_P-typ_P_site"/>
</dbReference>
<dbReference type="PRINTS" id="PR00943">
    <property type="entry name" value="CUATPASE"/>
</dbReference>
<keyword evidence="17" id="KW-1185">Reference proteome</keyword>
<organism evidence="16 17">
    <name type="scientific">Zoogloea dura</name>
    <dbReference type="NCBI Taxonomy" id="2728840"/>
    <lineage>
        <taxon>Bacteria</taxon>
        <taxon>Pseudomonadati</taxon>
        <taxon>Pseudomonadota</taxon>
        <taxon>Betaproteobacteria</taxon>
        <taxon>Rhodocyclales</taxon>
        <taxon>Zoogloeaceae</taxon>
        <taxon>Zoogloea</taxon>
    </lineage>
</organism>
<dbReference type="GO" id="GO:0043682">
    <property type="term" value="F:P-type divalent copper transporter activity"/>
    <property type="evidence" value="ECO:0007669"/>
    <property type="project" value="TreeGrafter"/>
</dbReference>
<comment type="caution">
    <text evidence="16">The sequence shown here is derived from an EMBL/GenBank/DDBJ whole genome shotgun (WGS) entry which is preliminary data.</text>
</comment>
<dbReference type="CDD" id="cd00371">
    <property type="entry name" value="HMA"/>
    <property type="match status" value="2"/>
</dbReference>
<evidence type="ECO:0000256" key="10">
    <source>
        <dbReference type="ARBA" id="ARBA00022967"/>
    </source>
</evidence>
<evidence type="ECO:0000313" key="16">
    <source>
        <dbReference type="EMBL" id="NML27556.1"/>
    </source>
</evidence>
<name>A0A848G9N4_9RHOO</name>
<dbReference type="PANTHER" id="PTHR43520:SF8">
    <property type="entry name" value="P-TYPE CU(+) TRANSPORTER"/>
    <property type="match status" value="1"/>
</dbReference>
<feature type="domain" description="HMA" evidence="15">
    <location>
        <begin position="59"/>
        <end position="124"/>
    </location>
</feature>
<dbReference type="GO" id="GO:0016887">
    <property type="term" value="F:ATP hydrolysis activity"/>
    <property type="evidence" value="ECO:0007669"/>
    <property type="project" value="InterPro"/>
</dbReference>
<evidence type="ECO:0000256" key="14">
    <source>
        <dbReference type="RuleBase" id="RU362081"/>
    </source>
</evidence>
<evidence type="ECO:0000256" key="1">
    <source>
        <dbReference type="ARBA" id="ARBA00004651"/>
    </source>
</evidence>
<comment type="similarity">
    <text evidence="2 14">Belongs to the cation transport ATPase (P-type) (TC 3.A.3) family. Type IB subfamily.</text>
</comment>
<feature type="transmembrane region" description="Helical" evidence="14">
    <location>
        <begin position="216"/>
        <end position="236"/>
    </location>
</feature>
<dbReference type="Pfam" id="PF00122">
    <property type="entry name" value="E1-E2_ATPase"/>
    <property type="match status" value="1"/>
</dbReference>
<dbReference type="Gene3D" id="3.40.1110.10">
    <property type="entry name" value="Calcium-transporting ATPase, cytoplasmic domain N"/>
    <property type="match status" value="1"/>
</dbReference>
<dbReference type="AlphaFoldDB" id="A0A848G9N4"/>
<evidence type="ECO:0000256" key="4">
    <source>
        <dbReference type="ARBA" id="ARBA00022448"/>
    </source>
</evidence>
<dbReference type="EC" id="7.2.2.8" evidence="3"/>
<keyword evidence="6 14" id="KW-0812">Transmembrane</keyword>
<dbReference type="Gene3D" id="3.40.50.1000">
    <property type="entry name" value="HAD superfamily/HAD-like"/>
    <property type="match status" value="1"/>
</dbReference>
<dbReference type="SFLD" id="SFLDS00003">
    <property type="entry name" value="Haloacid_Dehalogenase"/>
    <property type="match status" value="1"/>
</dbReference>
<dbReference type="Proteomes" id="UP000580043">
    <property type="component" value="Unassembled WGS sequence"/>
</dbReference>
<dbReference type="SFLD" id="SFLDG00002">
    <property type="entry name" value="C1.7:_P-type_atpase_like"/>
    <property type="match status" value="1"/>
</dbReference>
<keyword evidence="13 14" id="KW-0472">Membrane</keyword>
<keyword evidence="12" id="KW-0406">Ion transport</keyword>
<dbReference type="RefSeq" id="WP_169147164.1">
    <property type="nucleotide sequence ID" value="NZ_JABBGA010000016.1"/>
</dbReference>
<gene>
    <name evidence="16" type="ORF">HHL15_17505</name>
</gene>
<dbReference type="GO" id="GO:0005886">
    <property type="term" value="C:plasma membrane"/>
    <property type="evidence" value="ECO:0007669"/>
    <property type="project" value="UniProtKB-SubCell"/>
</dbReference>
<feature type="transmembrane region" description="Helical" evidence="14">
    <location>
        <begin position="394"/>
        <end position="416"/>
    </location>
</feature>
<dbReference type="EMBL" id="JABBGA010000016">
    <property type="protein sequence ID" value="NML27556.1"/>
    <property type="molecule type" value="Genomic_DNA"/>
</dbReference>
<dbReference type="InterPro" id="IPR036163">
    <property type="entry name" value="HMA_dom_sf"/>
</dbReference>
<dbReference type="PROSITE" id="PS50846">
    <property type="entry name" value="HMA_2"/>
    <property type="match status" value="2"/>
</dbReference>
<evidence type="ECO:0000256" key="13">
    <source>
        <dbReference type="ARBA" id="ARBA00023136"/>
    </source>
</evidence>
<dbReference type="InterPro" id="IPR001757">
    <property type="entry name" value="P_typ_ATPase"/>
</dbReference>
<dbReference type="InterPro" id="IPR023214">
    <property type="entry name" value="HAD_sf"/>
</dbReference>
<dbReference type="CDD" id="cd02094">
    <property type="entry name" value="P-type_ATPase_Cu-like"/>
    <property type="match status" value="1"/>
</dbReference>
<evidence type="ECO:0000259" key="15">
    <source>
        <dbReference type="PROSITE" id="PS50846"/>
    </source>
</evidence>